<reference evidence="2" key="2">
    <citation type="journal article" date="2017" name="J. Med. Entomol.">
        <title>Transcriptome Analysis of the Triatoma infestans (Hemiptera: Reduviidae) Integument.</title>
        <authorList>
            <person name="Calderon-Fernandez G.M."/>
            <person name="Moriconi D.E."/>
            <person name="Dulbecco A.B."/>
            <person name="Juarez M.P."/>
        </authorList>
    </citation>
    <scope>NUCLEOTIDE SEQUENCE</scope>
    <source>
        <strain evidence="2">Int1</strain>
        <tissue evidence="2">Integument</tissue>
    </source>
</reference>
<protein>
    <submittedName>
        <fullName evidence="2">E3 ubiquitin-protein ligase ubr4 isoform x3</fullName>
    </submittedName>
</protein>
<feature type="non-terminal residue" evidence="2">
    <location>
        <position position="70"/>
    </location>
</feature>
<reference evidence="2" key="1">
    <citation type="submission" date="2016-04" db="EMBL/GenBank/DDBJ databases">
        <authorList>
            <person name="Calderon-Fernandez G.M.Sr."/>
        </authorList>
    </citation>
    <scope>NUCLEOTIDE SEQUENCE</scope>
    <source>
        <strain evidence="2">Int1</strain>
        <tissue evidence="2">Integument</tissue>
    </source>
</reference>
<sequence length="70" mass="6933">MIESCCAVLRYVADVVHALIGTTNAAAAISGAGGSAAGSMAGTGGTRASSPPWEGEVVIPTDPDVDWIDD</sequence>
<accession>A0A161M777</accession>
<evidence type="ECO:0000313" key="2">
    <source>
        <dbReference type="EMBL" id="JAR97930.1"/>
    </source>
</evidence>
<organism evidence="2">
    <name type="scientific">Triatoma infestans</name>
    <name type="common">Assassin bug</name>
    <dbReference type="NCBI Taxonomy" id="30076"/>
    <lineage>
        <taxon>Eukaryota</taxon>
        <taxon>Metazoa</taxon>
        <taxon>Ecdysozoa</taxon>
        <taxon>Arthropoda</taxon>
        <taxon>Hexapoda</taxon>
        <taxon>Insecta</taxon>
        <taxon>Pterygota</taxon>
        <taxon>Neoptera</taxon>
        <taxon>Paraneoptera</taxon>
        <taxon>Hemiptera</taxon>
        <taxon>Heteroptera</taxon>
        <taxon>Panheteroptera</taxon>
        <taxon>Cimicomorpha</taxon>
        <taxon>Reduviidae</taxon>
        <taxon>Triatominae</taxon>
        <taxon>Triatoma</taxon>
    </lineage>
</organism>
<dbReference type="EMBL" id="GEMB01005388">
    <property type="protein sequence ID" value="JAR97930.1"/>
    <property type="molecule type" value="Transcribed_RNA"/>
</dbReference>
<name>A0A161M777_TRIIF</name>
<feature type="region of interest" description="Disordered" evidence="1">
    <location>
        <begin position="40"/>
        <end position="70"/>
    </location>
</feature>
<proteinExistence type="predicted"/>
<dbReference type="AlphaFoldDB" id="A0A161M777"/>
<evidence type="ECO:0000256" key="1">
    <source>
        <dbReference type="SAM" id="MobiDB-lite"/>
    </source>
</evidence>